<dbReference type="Gene3D" id="2.140.10.10">
    <property type="entry name" value="Quinoprotein alcohol dehydrogenase-like superfamily"/>
    <property type="match status" value="1"/>
</dbReference>
<dbReference type="GO" id="GO:0070968">
    <property type="term" value="F:pyrroloquinoline quinone binding"/>
    <property type="evidence" value="ECO:0007669"/>
    <property type="project" value="UniProtKB-ARBA"/>
</dbReference>
<dbReference type="Proteomes" id="UP000586093">
    <property type="component" value="Unassembled WGS sequence"/>
</dbReference>
<dbReference type="GO" id="GO:0016020">
    <property type="term" value="C:membrane"/>
    <property type="evidence" value="ECO:0007669"/>
    <property type="project" value="InterPro"/>
</dbReference>
<keyword evidence="2 8" id="KW-0479">Metal-binding</keyword>
<dbReference type="NCBIfam" id="TIGR03075">
    <property type="entry name" value="PQQ_enz_alc_DH"/>
    <property type="match status" value="1"/>
</dbReference>
<keyword evidence="5" id="KW-0560">Oxidoreductase</keyword>
<dbReference type="RefSeq" id="WP_182660955.1">
    <property type="nucleotide sequence ID" value="NZ_JACIVI010000001.1"/>
</dbReference>
<feature type="binding site" evidence="7">
    <location>
        <position position="81"/>
    </location>
    <ligand>
        <name>pyrroloquinoline quinone</name>
        <dbReference type="ChEBI" id="CHEBI:58442"/>
    </ligand>
</feature>
<feature type="binding site" evidence="7">
    <location>
        <position position="255"/>
    </location>
    <ligand>
        <name>pyrroloquinoline quinone</name>
        <dbReference type="ChEBI" id="CHEBI:58442"/>
    </ligand>
</feature>
<dbReference type="Pfam" id="PF01011">
    <property type="entry name" value="PQQ"/>
    <property type="match status" value="2"/>
</dbReference>
<dbReference type="InterPro" id="IPR017512">
    <property type="entry name" value="PQQ_MeOH/EtOH_DH"/>
</dbReference>
<feature type="binding site" evidence="8">
    <location>
        <position position="193"/>
    </location>
    <ligand>
        <name>Ca(2+)</name>
        <dbReference type="ChEBI" id="CHEBI:29108"/>
    </ligand>
</feature>
<evidence type="ECO:0000256" key="5">
    <source>
        <dbReference type="ARBA" id="ARBA00023002"/>
    </source>
</evidence>
<keyword evidence="8" id="KW-0106">Calcium</keyword>
<keyword evidence="14" id="KW-1185">Reference proteome</keyword>
<feature type="binding site" evidence="8">
    <location>
        <position position="317"/>
    </location>
    <ligand>
        <name>Ca(2+)</name>
        <dbReference type="ChEBI" id="CHEBI:29108"/>
    </ligand>
</feature>
<comment type="similarity">
    <text evidence="1">Belongs to the bacterial PQQ dehydrogenase family.</text>
</comment>
<dbReference type="SMART" id="SM00564">
    <property type="entry name" value="PQQ"/>
    <property type="match status" value="6"/>
</dbReference>
<name>A0A839HFR7_9BURK</name>
<evidence type="ECO:0000256" key="11">
    <source>
        <dbReference type="SAM" id="SignalP"/>
    </source>
</evidence>
<evidence type="ECO:0000256" key="4">
    <source>
        <dbReference type="ARBA" id="ARBA00022891"/>
    </source>
</evidence>
<keyword evidence="3 11" id="KW-0732">Signal</keyword>
<accession>A0A839HFR7</accession>
<keyword evidence="4 7" id="KW-0634">PQQ</keyword>
<dbReference type="InterPro" id="IPR034119">
    <property type="entry name" value="ADHI"/>
</dbReference>
<evidence type="ECO:0000256" key="6">
    <source>
        <dbReference type="PIRSR" id="PIRSR617512-1"/>
    </source>
</evidence>
<dbReference type="SUPFAM" id="SSF50998">
    <property type="entry name" value="Quinoprotein alcohol dehydrogenase-like"/>
    <property type="match status" value="1"/>
</dbReference>
<dbReference type="InterPro" id="IPR011047">
    <property type="entry name" value="Quinoprotein_ADH-like_sf"/>
</dbReference>
<dbReference type="GO" id="GO:0005509">
    <property type="term" value="F:calcium ion binding"/>
    <property type="evidence" value="ECO:0007669"/>
    <property type="project" value="InterPro"/>
</dbReference>
<dbReference type="InterPro" id="IPR002372">
    <property type="entry name" value="PQQ_rpt_dom"/>
</dbReference>
<sequence>MKLKTTAVLIGLALATLGAQAAVTDQMILNDAKTPGDILSWGIGTEGQRHSPLTKVNTATVKNLTPAWAFSFGGEKQRGQEAQPVIYKGKMFVTASYSRLYALDALTGKRLWKYEHRLPEGIVPCCDVINRGAALYDNLVIFGTLDAQLVALNQDTGEVVWREKIDNYQDGYSYSAAPLVVNGLVLTGVSGGEFGVVGRVEARDAKTGQMVWVRPVVEGHMGYTFDKAGNKVENGVSGTTNKSWPGDLWKTGGATPWLGGTYDAKTGLAYFGTGNPAPWNSHIRQGDNLFSCSTVAIDVKTGKIVWHYQNTPNDGWDFDGVNEFVTFDMDGRRVGGKADRNGFFYVNDAKTGELINAFPFVKKVTWATGIDLKTGRPNYDPANRPGNPASSADGKKGNVVFSAPSFLGGKNQMPMAYSPQTKLFYVPSNEWGMEIWNEPITYKKGAAYLGAGFTIKTIDDNYIGALRAIDPKSGKIVWEVKNEAPLWGGVLTTAGNLVFWGTPEGYLKAADAKTGKVLWQFQTGSGVVAPPVAWEANGEQYITVVSGWGGAVPLWGGDVAKKVNYLEQGGMVWTFKLGKGGAAVAAVPAAAKVAAPAAR</sequence>
<dbReference type="CDD" id="cd10277">
    <property type="entry name" value="PQQ_ADH_I"/>
    <property type="match status" value="1"/>
</dbReference>
<comment type="caution">
    <text evidence="13">The sequence shown here is derived from an EMBL/GenBank/DDBJ whole genome shotgun (WGS) entry which is preliminary data.</text>
</comment>
<evidence type="ECO:0000256" key="1">
    <source>
        <dbReference type="ARBA" id="ARBA00008156"/>
    </source>
</evidence>
<dbReference type="PANTHER" id="PTHR32303:SF20">
    <property type="entry name" value="QUINOPROTEIN ETHANOL DEHYDROGENASE"/>
    <property type="match status" value="1"/>
</dbReference>
<dbReference type="FunFam" id="2.140.10.10:FF:000003">
    <property type="entry name" value="Methanol dehydrogenase, large subunit"/>
    <property type="match status" value="1"/>
</dbReference>
<feature type="domain" description="Pyrrolo-quinoline quinone repeat" evidence="12">
    <location>
        <begin position="41"/>
        <end position="355"/>
    </location>
</feature>
<comment type="cofactor">
    <cofactor evidence="8">
        <name>Ca(2+)</name>
        <dbReference type="ChEBI" id="CHEBI:29108"/>
    </cofactor>
    <text evidence="8">Binds 1 Ca(2+) ion per subunit.</text>
</comment>
<gene>
    <name evidence="13" type="ORF">H4F90_01905</name>
</gene>
<feature type="signal peptide" evidence="11">
    <location>
        <begin position="1"/>
        <end position="21"/>
    </location>
</feature>
<feature type="binding site" evidence="7">
    <location>
        <position position="131"/>
    </location>
    <ligand>
        <name>pyrroloquinoline quinone</name>
        <dbReference type="ChEBI" id="CHEBI:58442"/>
    </ligand>
</feature>
<evidence type="ECO:0000256" key="2">
    <source>
        <dbReference type="ARBA" id="ARBA00022723"/>
    </source>
</evidence>
<dbReference type="AlphaFoldDB" id="A0A839HFR7"/>
<feature type="active site" description="Proton acceptor" evidence="6">
    <location>
        <position position="317"/>
    </location>
</feature>
<dbReference type="PANTHER" id="PTHR32303">
    <property type="entry name" value="QUINOPROTEIN ALCOHOL DEHYDROGENASE (CYTOCHROME C)"/>
    <property type="match status" value="1"/>
</dbReference>
<organism evidence="13 14">
    <name type="scientific">Aquariibacter albus</name>
    <dbReference type="NCBI Taxonomy" id="2759899"/>
    <lineage>
        <taxon>Bacteria</taxon>
        <taxon>Pseudomonadati</taxon>
        <taxon>Pseudomonadota</taxon>
        <taxon>Betaproteobacteria</taxon>
        <taxon>Burkholderiales</taxon>
        <taxon>Sphaerotilaceae</taxon>
        <taxon>Aquariibacter</taxon>
    </lineage>
</organism>
<evidence type="ECO:0000256" key="7">
    <source>
        <dbReference type="PIRSR" id="PIRSR617512-2"/>
    </source>
</evidence>
<evidence type="ECO:0000256" key="10">
    <source>
        <dbReference type="SAM" id="MobiDB-lite"/>
    </source>
</evidence>
<reference evidence="13 14" key="1">
    <citation type="submission" date="2020-08" db="EMBL/GenBank/DDBJ databases">
        <title>Aquariorum lacteus gen. nov., sp. nov., a new member of the family Comamonadaceae, isolated from freshwater aquarium.</title>
        <authorList>
            <person name="Chun S.-J."/>
        </authorList>
    </citation>
    <scope>NUCLEOTIDE SEQUENCE [LARGE SCALE GENOMIC DNA]</scope>
    <source>
        <strain evidence="13 14">SJAQ100</strain>
    </source>
</reference>
<keyword evidence="9" id="KW-1015">Disulfide bond</keyword>
<evidence type="ECO:0000313" key="13">
    <source>
        <dbReference type="EMBL" id="MBB1160735.1"/>
    </source>
</evidence>
<proteinExistence type="inferred from homology"/>
<evidence type="ECO:0000256" key="3">
    <source>
        <dbReference type="ARBA" id="ARBA00022729"/>
    </source>
</evidence>
<feature type="binding site" evidence="8">
    <location>
        <position position="275"/>
    </location>
    <ligand>
        <name>Ca(2+)</name>
        <dbReference type="ChEBI" id="CHEBI:29108"/>
    </ligand>
</feature>
<evidence type="ECO:0000259" key="12">
    <source>
        <dbReference type="Pfam" id="PF01011"/>
    </source>
</evidence>
<dbReference type="InterPro" id="IPR018391">
    <property type="entry name" value="PQQ_b-propeller_rpt"/>
</dbReference>
<evidence type="ECO:0000313" key="14">
    <source>
        <dbReference type="Proteomes" id="UP000586093"/>
    </source>
</evidence>
<evidence type="ECO:0000256" key="8">
    <source>
        <dbReference type="PIRSR" id="PIRSR617512-3"/>
    </source>
</evidence>
<protein>
    <submittedName>
        <fullName evidence="13">PQQ-dependent methanol/ethanol family dehydrogenase</fullName>
    </submittedName>
</protein>
<dbReference type="GO" id="GO:0016614">
    <property type="term" value="F:oxidoreductase activity, acting on CH-OH group of donors"/>
    <property type="evidence" value="ECO:0007669"/>
    <property type="project" value="InterPro"/>
</dbReference>
<dbReference type="EMBL" id="JACIVI010000001">
    <property type="protein sequence ID" value="MBB1160735.1"/>
    <property type="molecule type" value="Genomic_DNA"/>
</dbReference>
<feature type="region of interest" description="Disordered" evidence="10">
    <location>
        <begin position="375"/>
        <end position="396"/>
    </location>
</feature>
<feature type="chain" id="PRO_5032702980" evidence="11">
    <location>
        <begin position="22"/>
        <end position="599"/>
    </location>
</feature>
<feature type="domain" description="Pyrrolo-quinoline quinone repeat" evidence="12">
    <location>
        <begin position="477"/>
        <end position="542"/>
    </location>
</feature>
<comment type="cofactor">
    <cofactor evidence="7">
        <name>pyrroloquinoline quinone</name>
        <dbReference type="ChEBI" id="CHEBI:58442"/>
    </cofactor>
    <text evidence="7">Binds 1 PQQ group per subunit.</text>
</comment>
<evidence type="ECO:0000256" key="9">
    <source>
        <dbReference type="PIRSR" id="PIRSR617512-4"/>
    </source>
</evidence>
<feature type="disulfide bond" evidence="9">
    <location>
        <begin position="125"/>
        <end position="126"/>
    </location>
</feature>